<keyword evidence="3" id="KW-1185">Reference proteome</keyword>
<proteinExistence type="predicted"/>
<feature type="domain" description="RRP12 N-terminal HEAT" evidence="1">
    <location>
        <begin position="80"/>
        <end position="170"/>
    </location>
</feature>
<evidence type="ECO:0000313" key="2">
    <source>
        <dbReference type="EMBL" id="MED6139816.1"/>
    </source>
</evidence>
<dbReference type="PANTHER" id="PTHR48445">
    <property type="entry name" value="OS02G0782100 PROTEIN"/>
    <property type="match status" value="1"/>
</dbReference>
<dbReference type="Proteomes" id="UP001341840">
    <property type="component" value="Unassembled WGS sequence"/>
</dbReference>
<gene>
    <name evidence="2" type="ORF">PIB30_087539</name>
</gene>
<organism evidence="2 3">
    <name type="scientific">Stylosanthes scabra</name>
    <dbReference type="NCBI Taxonomy" id="79078"/>
    <lineage>
        <taxon>Eukaryota</taxon>
        <taxon>Viridiplantae</taxon>
        <taxon>Streptophyta</taxon>
        <taxon>Embryophyta</taxon>
        <taxon>Tracheophyta</taxon>
        <taxon>Spermatophyta</taxon>
        <taxon>Magnoliopsida</taxon>
        <taxon>eudicotyledons</taxon>
        <taxon>Gunneridae</taxon>
        <taxon>Pentapetalae</taxon>
        <taxon>rosids</taxon>
        <taxon>fabids</taxon>
        <taxon>Fabales</taxon>
        <taxon>Fabaceae</taxon>
        <taxon>Papilionoideae</taxon>
        <taxon>50 kb inversion clade</taxon>
        <taxon>dalbergioids sensu lato</taxon>
        <taxon>Dalbergieae</taxon>
        <taxon>Pterocarpus clade</taxon>
        <taxon>Stylosanthes</taxon>
    </lineage>
</organism>
<feature type="domain" description="RRP12 N-terminal HEAT" evidence="1">
    <location>
        <begin position="2"/>
        <end position="65"/>
    </location>
</feature>
<dbReference type="EMBL" id="JASCZI010061962">
    <property type="protein sequence ID" value="MED6139816.1"/>
    <property type="molecule type" value="Genomic_DNA"/>
</dbReference>
<evidence type="ECO:0000259" key="1">
    <source>
        <dbReference type="Pfam" id="PF25772"/>
    </source>
</evidence>
<comment type="caution">
    <text evidence="2">The sequence shown here is derived from an EMBL/GenBank/DDBJ whole genome shotgun (WGS) entry which is preliminary data.</text>
</comment>
<dbReference type="InterPro" id="IPR057860">
    <property type="entry name" value="HEAT_RRP12_N"/>
</dbReference>
<reference evidence="2 3" key="1">
    <citation type="journal article" date="2023" name="Plants (Basel)">
        <title>Bridging the Gap: Combining Genomics and Transcriptomics Approaches to Understand Stylosanthes scabra, an Orphan Legume from the Brazilian Caatinga.</title>
        <authorList>
            <person name="Ferreira-Neto J.R.C."/>
            <person name="da Silva M.D."/>
            <person name="Binneck E."/>
            <person name="de Melo N.F."/>
            <person name="da Silva R.H."/>
            <person name="de Melo A.L.T.M."/>
            <person name="Pandolfi V."/>
            <person name="Bustamante F.O."/>
            <person name="Brasileiro-Vidal A.C."/>
            <person name="Benko-Iseppon A.M."/>
        </authorList>
    </citation>
    <scope>NUCLEOTIDE SEQUENCE [LARGE SCALE GENOMIC DNA]</scope>
    <source>
        <tissue evidence="2">Leaves</tissue>
    </source>
</reference>
<protein>
    <recommendedName>
        <fullName evidence="1">RRP12 N-terminal HEAT domain-containing protein</fullName>
    </recommendedName>
</protein>
<name>A0ABU6STP2_9FABA</name>
<dbReference type="Pfam" id="PF25772">
    <property type="entry name" value="HEAT_RRP12_N"/>
    <property type="match status" value="2"/>
</dbReference>
<sequence length="170" mass="18910">MESHLHLCAVLGAVSQELKDQNLPCSPVAYFGATCSSLDRISLESNSPSHVIGALLTVISLLIHDLRYIIFSVNSKFEFSVRRQSHLSLRDILLNFQNSSLLASASEEVKKFLESHLLLDDGADANASEGIVRAQQILYILDALKESLPFLSLKCKTRILECYKILLNLH</sequence>
<dbReference type="PANTHER" id="PTHR48445:SF1">
    <property type="entry name" value="OS02G0782100 PROTEIN"/>
    <property type="match status" value="1"/>
</dbReference>
<accession>A0ABU6STP2</accession>
<evidence type="ECO:0000313" key="3">
    <source>
        <dbReference type="Proteomes" id="UP001341840"/>
    </source>
</evidence>